<evidence type="ECO:0000313" key="2">
    <source>
        <dbReference type="Proteomes" id="UP001367030"/>
    </source>
</evidence>
<evidence type="ECO:0000313" key="1">
    <source>
        <dbReference type="EMBL" id="MEJ8859956.1"/>
    </source>
</evidence>
<sequence>MSTKNYHSRTSWGCSSPCWRSSPTLRILLQRQSDQRRHGHLELHGGEVVARIFAGVVNWLGQLFSDAAGSSGAQGRGSDIPIPFFSLLQFVNIGDFGQHRQTCAQVAVRVSERGYDLRHGIAPSIQVLITDLLTRMTWVIKQRYVHKRAWSDCCLLPASPNCDGCCRSAMARCALLT</sequence>
<dbReference type="Proteomes" id="UP001367030">
    <property type="component" value="Unassembled WGS sequence"/>
</dbReference>
<dbReference type="EMBL" id="JBBKZS010000045">
    <property type="protein sequence ID" value="MEJ8859956.1"/>
    <property type="molecule type" value="Genomic_DNA"/>
</dbReference>
<dbReference type="RefSeq" id="WP_340339988.1">
    <property type="nucleotide sequence ID" value="NZ_JBBKZS010000045.1"/>
</dbReference>
<protein>
    <submittedName>
        <fullName evidence="1">Uncharacterized protein</fullName>
    </submittedName>
</protein>
<accession>A0ABU8XKB2</accession>
<comment type="caution">
    <text evidence="1">The sequence shown here is derived from an EMBL/GenBank/DDBJ whole genome shotgun (WGS) entry which is preliminary data.</text>
</comment>
<gene>
    <name evidence="1" type="ORF">WKW79_35785</name>
</gene>
<reference evidence="1 2" key="1">
    <citation type="submission" date="2024-03" db="EMBL/GenBank/DDBJ databases">
        <title>Novel species of the genus Variovorax.</title>
        <authorList>
            <person name="Liu Q."/>
            <person name="Xin Y.-H."/>
        </authorList>
    </citation>
    <scope>NUCLEOTIDE SEQUENCE [LARGE SCALE GENOMIC DNA]</scope>
    <source>
        <strain evidence="1 2">KACC 18901</strain>
    </source>
</reference>
<keyword evidence="2" id="KW-1185">Reference proteome</keyword>
<proteinExistence type="predicted"/>
<organism evidence="1 2">
    <name type="scientific">Variovorax robiniae</name>
    <dbReference type="NCBI Taxonomy" id="1836199"/>
    <lineage>
        <taxon>Bacteria</taxon>
        <taxon>Pseudomonadati</taxon>
        <taxon>Pseudomonadota</taxon>
        <taxon>Betaproteobacteria</taxon>
        <taxon>Burkholderiales</taxon>
        <taxon>Comamonadaceae</taxon>
        <taxon>Variovorax</taxon>
    </lineage>
</organism>
<name>A0ABU8XKB2_9BURK</name>